<evidence type="ECO:0000256" key="9">
    <source>
        <dbReference type="ARBA" id="ARBA00023310"/>
    </source>
</evidence>
<evidence type="ECO:0000256" key="4">
    <source>
        <dbReference type="ARBA" id="ARBA00022692"/>
    </source>
</evidence>
<evidence type="ECO:0000256" key="8">
    <source>
        <dbReference type="ARBA" id="ARBA00023136"/>
    </source>
</evidence>
<dbReference type="CDD" id="cd06503">
    <property type="entry name" value="ATP-synt_Fo_b"/>
    <property type="match status" value="1"/>
</dbReference>
<proteinExistence type="inferred from homology"/>
<dbReference type="HAMAP" id="MF_01398">
    <property type="entry name" value="ATP_synth_b_bprime"/>
    <property type="match status" value="1"/>
</dbReference>
<dbReference type="InterPro" id="IPR050059">
    <property type="entry name" value="ATP_synthase_B_chain"/>
</dbReference>
<keyword evidence="3 13" id="KW-0138">CF(0)</keyword>
<sequence length="164" mass="18222">MMDILTHNTTAWVAISFVVFILLIVKAAGKKITASLDAKIEQIRTEIETADRLKKEAQDLLAEFQQKQRDAENAAAKIIEQAKASAVAVQQAAEKELGETMERREAQLSERLKRIEEKAIADIRAHAADLAIQATREIVTKSMDTKTSDNLIDQAIQSVSKHLN</sequence>
<dbReference type="AlphaFoldDB" id="A0A2W4ZXA4"/>
<accession>A0A2W4ZXA4</accession>
<evidence type="ECO:0000256" key="12">
    <source>
        <dbReference type="ARBA" id="ARBA00037847"/>
    </source>
</evidence>
<evidence type="ECO:0000256" key="6">
    <source>
        <dbReference type="ARBA" id="ARBA00022989"/>
    </source>
</evidence>
<name>A0A2W4ZXA4_9BACT</name>
<comment type="subcellular location">
    <subcellularLocation>
        <location evidence="13">Cell membrane</location>
        <topology evidence="13">Single-pass membrane protein</topology>
    </subcellularLocation>
    <subcellularLocation>
        <location evidence="12">Endomembrane system</location>
        <topology evidence="12">Single-pass membrane protein</topology>
    </subcellularLocation>
</comment>
<dbReference type="GO" id="GO:0046933">
    <property type="term" value="F:proton-transporting ATP synthase activity, rotational mechanism"/>
    <property type="evidence" value="ECO:0007669"/>
    <property type="project" value="UniProtKB-UniRule"/>
</dbReference>
<feature type="transmembrane region" description="Helical" evidence="13">
    <location>
        <begin position="12"/>
        <end position="29"/>
    </location>
</feature>
<dbReference type="InterPro" id="IPR002146">
    <property type="entry name" value="ATP_synth_b/b'su_bac/chlpt"/>
</dbReference>
<protein>
    <recommendedName>
        <fullName evidence="13">ATP synthase subunit b</fullName>
    </recommendedName>
    <alternativeName>
        <fullName evidence="13">ATP synthase F(0) sector subunit b</fullName>
    </alternativeName>
    <alternativeName>
        <fullName evidence="13">ATPase subunit I</fullName>
    </alternativeName>
    <alternativeName>
        <fullName evidence="13">F-type ATPase subunit b</fullName>
        <shortName evidence="13">F-ATPase subunit b</shortName>
    </alternativeName>
</protein>
<keyword evidence="13" id="KW-1003">Cell membrane</keyword>
<evidence type="ECO:0000313" key="17">
    <source>
        <dbReference type="Proteomes" id="UP000249557"/>
    </source>
</evidence>
<evidence type="ECO:0000256" key="1">
    <source>
        <dbReference type="ARBA" id="ARBA00005513"/>
    </source>
</evidence>
<evidence type="ECO:0000256" key="7">
    <source>
        <dbReference type="ARBA" id="ARBA00023065"/>
    </source>
</evidence>
<keyword evidence="4 13" id="KW-0812">Transmembrane</keyword>
<evidence type="ECO:0000256" key="13">
    <source>
        <dbReference type="HAMAP-Rule" id="MF_01398"/>
    </source>
</evidence>
<keyword evidence="5 13" id="KW-0375">Hydrogen ion transport</keyword>
<keyword evidence="7 13" id="KW-0406">Ion transport</keyword>
<evidence type="ECO:0000256" key="5">
    <source>
        <dbReference type="ARBA" id="ARBA00022781"/>
    </source>
</evidence>
<dbReference type="GO" id="GO:0012505">
    <property type="term" value="C:endomembrane system"/>
    <property type="evidence" value="ECO:0007669"/>
    <property type="project" value="UniProtKB-SubCell"/>
</dbReference>
<keyword evidence="2 13" id="KW-0813">Transport</keyword>
<dbReference type="EMBL" id="QFNK01000141">
    <property type="protein sequence ID" value="PZO85727.1"/>
    <property type="molecule type" value="Genomic_DNA"/>
</dbReference>
<comment type="subunit">
    <text evidence="13">F-type ATPases have 2 components, F(1) - the catalytic core - and F(0) - the membrane proton channel. F(1) has five subunits: alpha(3), beta(3), gamma(1), delta(1), epsilon(1). F(0) has three main subunits: a(1), b(2) and c(10-14). The alpha and beta chains form an alternating ring which encloses part of the gamma chain. F(1) is attached to F(0) by a central stalk formed by the gamma and epsilon chains, while a peripheral stalk is formed by the delta and b chains.</text>
</comment>
<evidence type="ECO:0000256" key="15">
    <source>
        <dbReference type="SAM" id="Coils"/>
    </source>
</evidence>
<comment type="function">
    <text evidence="10 13">F(1)F(0) ATP synthase produces ATP from ADP in the presence of a proton or sodium gradient. F-type ATPases consist of two structural domains, F(1) containing the extramembraneous catalytic core and F(0) containing the membrane proton channel, linked together by a central stalk and a peripheral stalk. During catalysis, ATP synthesis in the catalytic domain of F(1) is coupled via a rotary mechanism of the central stalk subunits to proton translocation.</text>
</comment>
<organism evidence="16 17">
    <name type="scientific">Micavibrio aeruginosavorus</name>
    <dbReference type="NCBI Taxonomy" id="349221"/>
    <lineage>
        <taxon>Bacteria</taxon>
        <taxon>Pseudomonadati</taxon>
        <taxon>Bdellovibrionota</taxon>
        <taxon>Bdellovibrionia</taxon>
        <taxon>Bdellovibrionales</taxon>
        <taxon>Pseudobdellovibrionaceae</taxon>
        <taxon>Micavibrio</taxon>
    </lineage>
</organism>
<evidence type="ECO:0000256" key="3">
    <source>
        <dbReference type="ARBA" id="ARBA00022547"/>
    </source>
</evidence>
<comment type="similarity">
    <text evidence="1 13 14">Belongs to the ATPase B chain family.</text>
</comment>
<evidence type="ECO:0000256" key="10">
    <source>
        <dbReference type="ARBA" id="ARBA00025198"/>
    </source>
</evidence>
<feature type="coiled-coil region" evidence="15">
    <location>
        <begin position="36"/>
        <end position="118"/>
    </location>
</feature>
<evidence type="ECO:0000256" key="11">
    <source>
        <dbReference type="ARBA" id="ARBA00025614"/>
    </source>
</evidence>
<gene>
    <name evidence="13" type="primary">atpF</name>
    <name evidence="16" type="ORF">DI626_07280</name>
</gene>
<dbReference type="GO" id="GO:0005886">
    <property type="term" value="C:plasma membrane"/>
    <property type="evidence" value="ECO:0007669"/>
    <property type="project" value="UniProtKB-SubCell"/>
</dbReference>
<comment type="function">
    <text evidence="11">Component of the F(0) channel, it forms part of the peripheral stalk, linking F(1) to F(0). The b'-subunit is a diverged and duplicated form of b found in plants and photosynthetic bacteria.</text>
</comment>
<reference evidence="16 17" key="1">
    <citation type="submission" date="2017-08" db="EMBL/GenBank/DDBJ databases">
        <title>Infants hospitalized years apart are colonized by the same room-sourced microbial strains.</title>
        <authorList>
            <person name="Brooks B."/>
            <person name="Olm M.R."/>
            <person name="Firek B.A."/>
            <person name="Baker R."/>
            <person name="Thomas B.C."/>
            <person name="Morowitz M.J."/>
            <person name="Banfield J.F."/>
        </authorList>
    </citation>
    <scope>NUCLEOTIDE SEQUENCE [LARGE SCALE GENOMIC DNA]</scope>
    <source>
        <strain evidence="16">S2_018_000_R2_104</strain>
    </source>
</reference>
<evidence type="ECO:0000256" key="14">
    <source>
        <dbReference type="RuleBase" id="RU003848"/>
    </source>
</evidence>
<keyword evidence="8 13" id="KW-0472">Membrane</keyword>
<dbReference type="Pfam" id="PF00430">
    <property type="entry name" value="ATP-synt_B"/>
    <property type="match status" value="1"/>
</dbReference>
<evidence type="ECO:0000313" key="16">
    <source>
        <dbReference type="EMBL" id="PZO85727.1"/>
    </source>
</evidence>
<keyword evidence="15" id="KW-0175">Coiled coil</keyword>
<evidence type="ECO:0000256" key="2">
    <source>
        <dbReference type="ARBA" id="ARBA00022448"/>
    </source>
</evidence>
<dbReference type="PANTHER" id="PTHR33445">
    <property type="entry name" value="ATP SYNTHASE SUBUNIT B', CHLOROPLASTIC"/>
    <property type="match status" value="1"/>
</dbReference>
<comment type="caution">
    <text evidence="16">The sequence shown here is derived from an EMBL/GenBank/DDBJ whole genome shotgun (WGS) entry which is preliminary data.</text>
</comment>
<dbReference type="Proteomes" id="UP000249557">
    <property type="component" value="Unassembled WGS sequence"/>
</dbReference>
<dbReference type="PANTHER" id="PTHR33445:SF1">
    <property type="entry name" value="ATP SYNTHASE SUBUNIT B"/>
    <property type="match status" value="1"/>
</dbReference>
<dbReference type="GO" id="GO:0045259">
    <property type="term" value="C:proton-transporting ATP synthase complex"/>
    <property type="evidence" value="ECO:0007669"/>
    <property type="project" value="UniProtKB-KW"/>
</dbReference>
<dbReference type="GO" id="GO:0046961">
    <property type="term" value="F:proton-transporting ATPase activity, rotational mechanism"/>
    <property type="evidence" value="ECO:0007669"/>
    <property type="project" value="TreeGrafter"/>
</dbReference>
<keyword evidence="9 13" id="KW-0066">ATP synthesis</keyword>
<keyword evidence="6 13" id="KW-1133">Transmembrane helix</keyword>